<dbReference type="AlphaFoldDB" id="A0A139HHM7"/>
<evidence type="ECO:0000313" key="3">
    <source>
        <dbReference type="Proteomes" id="UP000070133"/>
    </source>
</evidence>
<reference evidence="2 3" key="1">
    <citation type="submission" date="2015-07" db="EMBL/GenBank/DDBJ databases">
        <title>Comparative genomics of the Sigatoka disease complex on banana suggests a link between parallel evolutionary changes in Pseudocercospora fijiensis and Pseudocercospora eumusae and increased virulence on the banana host.</title>
        <authorList>
            <person name="Chang T.-C."/>
            <person name="Salvucci A."/>
            <person name="Crous P.W."/>
            <person name="Stergiopoulos I."/>
        </authorList>
    </citation>
    <scope>NUCLEOTIDE SEQUENCE [LARGE SCALE GENOMIC DNA]</scope>
    <source>
        <strain evidence="2 3">CBS 114824</strain>
    </source>
</reference>
<feature type="compositionally biased region" description="Acidic residues" evidence="1">
    <location>
        <begin position="251"/>
        <end position="265"/>
    </location>
</feature>
<feature type="compositionally biased region" description="Polar residues" evidence="1">
    <location>
        <begin position="285"/>
        <end position="333"/>
    </location>
</feature>
<protein>
    <submittedName>
        <fullName evidence="2">Uncharacterized protein</fullName>
    </submittedName>
</protein>
<dbReference type="Proteomes" id="UP000070133">
    <property type="component" value="Unassembled WGS sequence"/>
</dbReference>
<dbReference type="OrthoDB" id="3650518at2759"/>
<feature type="compositionally biased region" description="Polar residues" evidence="1">
    <location>
        <begin position="594"/>
        <end position="604"/>
    </location>
</feature>
<name>A0A139HHM7_9PEZI</name>
<feature type="region of interest" description="Disordered" evidence="1">
    <location>
        <begin position="153"/>
        <end position="235"/>
    </location>
</feature>
<dbReference type="EMBL" id="LFZN01000047">
    <property type="protein sequence ID" value="KXT01968.1"/>
    <property type="molecule type" value="Genomic_DNA"/>
</dbReference>
<accession>A0A139HHM7</accession>
<feature type="region of interest" description="Disordered" evidence="1">
    <location>
        <begin position="591"/>
        <end position="614"/>
    </location>
</feature>
<feature type="region of interest" description="Disordered" evidence="1">
    <location>
        <begin position="248"/>
        <end position="354"/>
    </location>
</feature>
<gene>
    <name evidence="2" type="ORF">AC578_6557</name>
</gene>
<organism evidence="2 3">
    <name type="scientific">Pseudocercospora eumusae</name>
    <dbReference type="NCBI Taxonomy" id="321146"/>
    <lineage>
        <taxon>Eukaryota</taxon>
        <taxon>Fungi</taxon>
        <taxon>Dikarya</taxon>
        <taxon>Ascomycota</taxon>
        <taxon>Pezizomycotina</taxon>
        <taxon>Dothideomycetes</taxon>
        <taxon>Dothideomycetidae</taxon>
        <taxon>Mycosphaerellales</taxon>
        <taxon>Mycosphaerellaceae</taxon>
        <taxon>Pseudocercospora</taxon>
    </lineage>
</organism>
<evidence type="ECO:0000256" key="1">
    <source>
        <dbReference type="SAM" id="MobiDB-lite"/>
    </source>
</evidence>
<feature type="compositionally biased region" description="Basic and acidic residues" evidence="1">
    <location>
        <begin position="334"/>
        <end position="343"/>
    </location>
</feature>
<feature type="region of interest" description="Disordered" evidence="1">
    <location>
        <begin position="858"/>
        <end position="884"/>
    </location>
</feature>
<keyword evidence="3" id="KW-1185">Reference proteome</keyword>
<evidence type="ECO:0000313" key="2">
    <source>
        <dbReference type="EMBL" id="KXT01968.1"/>
    </source>
</evidence>
<feature type="compositionally biased region" description="Basic residues" evidence="1">
    <location>
        <begin position="866"/>
        <end position="884"/>
    </location>
</feature>
<sequence length="884" mass="96215">MPAAGRGAPLSKTTNYNWTDDEYATLHIIQVEHPYLDGPDVERLWHQRFTEHMKQGREYNASKLKETWQYRHYKGKSLKWKTIARPNRRPEGEDQTQYSAQEQAHIQGLRRELQNAANTCTPPINLQAPANRVDSGTMCDCNACQGTVRTRSALDAETEAAKDKKGKARGISAKKDSVPSVNKKIAKRPAATKRPAKRDDDTSNALATAEGGTQRRSRREMKRPVYADPDNDSYENDAEEFEEEIMHGNDSDDDMDLDNEGEDDSLLPQSTRTQNTTPAPFMPALSTSERSSFHSSANAFSTSAGQAPQGSGTSRTGIAASDTGQRQSTSNPQRGRDAGKSAEEGQGSEMDVDEPIIHLATVEVARGSLRMVHHRDLLVYDNKLRLRDGFTLVKKDTPVYQHGGQVMMIAPSTQQAGPFMVCDTNKCTACKRKADKNMESPTEGRPFVHLGECIRDLSSGHLLFAPTERCEYAPASSDQPLYPDNAVLICPGLGPRLYDVVNLKQALLEGDNGVLSRAVVPILLSPVAGSLAAAALASAPANVQGAVNGSISATSSTSNVPTLSSGPAMSAPPYFPMANVPATKTIASAGNAVTRPSGSASKNEGASAVDEGERPLQGEAQHDLDQEDNGQSETDGAQNLRVASITGGKSFQDWCEDMLEDDDVDDDESIFEITPSGRIALQAHQDLPMVHQDHLIFGPRSSRDKQYITTIPASIPRIEENDTVYKYGGTAVRTISELTGRITDVMVCSKDICKNERCYTPPGKEDPLKPEHTPMPFKGLPFVHTKRDCIVRDGVTYFEGVLDIPNSSWSSLPPQVQDMDVMFVVDGGEAKVRVQGCVVSECPICQRVVAHERLVANGEEEEGRGKKLKGKGRRNAGRVAKGKA</sequence>
<comment type="caution">
    <text evidence="2">The sequence shown here is derived from an EMBL/GenBank/DDBJ whole genome shotgun (WGS) entry which is preliminary data.</text>
</comment>
<feature type="compositionally biased region" description="Basic residues" evidence="1">
    <location>
        <begin position="184"/>
        <end position="196"/>
    </location>
</feature>
<feature type="compositionally biased region" description="Polar residues" evidence="1">
    <location>
        <begin position="267"/>
        <end position="278"/>
    </location>
</feature>
<proteinExistence type="predicted"/>